<dbReference type="STRING" id="83401.SAMN05421742_106133"/>
<gene>
    <name evidence="1" type="ORF">SAMN05421742_106133</name>
</gene>
<dbReference type="Proteomes" id="UP000217076">
    <property type="component" value="Unassembled WGS sequence"/>
</dbReference>
<dbReference type="RefSeq" id="WP_092619517.1">
    <property type="nucleotide sequence ID" value="NZ_FNCV01000006.1"/>
</dbReference>
<dbReference type="EMBL" id="FNCV01000006">
    <property type="protein sequence ID" value="SDH37198.1"/>
    <property type="molecule type" value="Genomic_DNA"/>
</dbReference>
<keyword evidence="2" id="KW-1185">Reference proteome</keyword>
<proteinExistence type="predicted"/>
<protein>
    <submittedName>
        <fullName evidence="1">Uncharacterized protein</fullName>
    </submittedName>
</protein>
<dbReference type="AlphaFoldDB" id="A0A1G8BVR8"/>
<evidence type="ECO:0000313" key="1">
    <source>
        <dbReference type="EMBL" id="SDH37198.1"/>
    </source>
</evidence>
<evidence type="ECO:0000313" key="2">
    <source>
        <dbReference type="Proteomes" id="UP000217076"/>
    </source>
</evidence>
<reference evidence="2" key="1">
    <citation type="submission" date="2016-10" db="EMBL/GenBank/DDBJ databases">
        <authorList>
            <person name="Varghese N."/>
            <person name="Submissions S."/>
        </authorList>
    </citation>
    <scope>NUCLEOTIDE SEQUENCE [LARGE SCALE GENOMIC DNA]</scope>
    <source>
        <strain evidence="2">930I</strain>
    </source>
</reference>
<organism evidence="1 2">
    <name type="scientific">Roseospirillum parvum</name>
    <dbReference type="NCBI Taxonomy" id="83401"/>
    <lineage>
        <taxon>Bacteria</taxon>
        <taxon>Pseudomonadati</taxon>
        <taxon>Pseudomonadota</taxon>
        <taxon>Alphaproteobacteria</taxon>
        <taxon>Rhodospirillales</taxon>
        <taxon>Rhodospirillaceae</taxon>
        <taxon>Roseospirillum</taxon>
    </lineage>
</organism>
<sequence>MSGPLLVFLWLGSLGLGAGLGWLLGPWVASADDIALRRALEQELSRRFYRFYPDDPIFAAEFQAFAAEQRLIVLSMTGTLTWTLRRDRLLSTLLTLLLVPPMGSFLIGQGLAGDGGPLVKLQLRRLGRWDAALLDDLGQTYRDEPD</sequence>
<accession>A0A1G8BVR8</accession>
<name>A0A1G8BVR8_9PROT</name>